<dbReference type="PANTHER" id="PTHR32332">
    <property type="entry name" value="2-NITROPROPANE DIOXYGENASE"/>
    <property type="match status" value="1"/>
</dbReference>
<evidence type="ECO:0000313" key="4">
    <source>
        <dbReference type="EMBL" id="RFU23640.1"/>
    </source>
</evidence>
<evidence type="ECO:0000256" key="2">
    <source>
        <dbReference type="ARBA" id="ARBA00022643"/>
    </source>
</evidence>
<dbReference type="GO" id="GO:0018580">
    <property type="term" value="F:nitronate monooxygenase activity"/>
    <property type="evidence" value="ECO:0007669"/>
    <property type="project" value="InterPro"/>
</dbReference>
<dbReference type="Proteomes" id="UP000258309">
    <property type="component" value="Unassembled WGS sequence"/>
</dbReference>
<protein>
    <submittedName>
        <fullName evidence="4">Uncharacterized protein</fullName>
    </submittedName>
</protein>
<keyword evidence="5" id="KW-1185">Reference proteome</keyword>
<feature type="non-terminal residue" evidence="4">
    <location>
        <position position="340"/>
    </location>
</feature>
<reference evidence="4 5" key="1">
    <citation type="submission" date="2018-05" db="EMBL/GenBank/DDBJ databases">
        <title>Draft genome sequence of Scytalidium lignicola DSM 105466, a ubiquitous saprotrophic fungus.</title>
        <authorList>
            <person name="Buettner E."/>
            <person name="Gebauer A.M."/>
            <person name="Hofrichter M."/>
            <person name="Liers C."/>
            <person name="Kellner H."/>
        </authorList>
    </citation>
    <scope>NUCLEOTIDE SEQUENCE [LARGE SCALE GENOMIC DNA]</scope>
    <source>
        <strain evidence="4 5">DSM 105466</strain>
    </source>
</reference>
<comment type="caution">
    <text evidence="4">The sequence shown here is derived from an EMBL/GenBank/DDBJ whole genome shotgun (WGS) entry which is preliminary data.</text>
</comment>
<keyword evidence="2" id="KW-0288">FMN</keyword>
<dbReference type="OrthoDB" id="2349068at2759"/>
<dbReference type="PANTHER" id="PTHR32332:SF34">
    <property type="entry name" value="2-NITROPROPANE DIOXYGENASE FAMILY, PUTATIVE-RELATED"/>
    <property type="match status" value="1"/>
</dbReference>
<dbReference type="SUPFAM" id="SSF51412">
    <property type="entry name" value="Inosine monophosphate dehydrogenase (IMPDH)"/>
    <property type="match status" value="1"/>
</dbReference>
<keyword evidence="1" id="KW-0285">Flavoprotein</keyword>
<dbReference type="InterPro" id="IPR004136">
    <property type="entry name" value="NMO"/>
</dbReference>
<evidence type="ECO:0000256" key="3">
    <source>
        <dbReference type="ARBA" id="ARBA00023002"/>
    </source>
</evidence>
<dbReference type="InterPro" id="IPR013785">
    <property type="entry name" value="Aldolase_TIM"/>
</dbReference>
<dbReference type="OMA" id="ISIWVQV"/>
<accession>A0A3E2GRB8</accession>
<dbReference type="Pfam" id="PF03060">
    <property type="entry name" value="NMO"/>
    <property type="match status" value="1"/>
</dbReference>
<evidence type="ECO:0000256" key="1">
    <source>
        <dbReference type="ARBA" id="ARBA00022630"/>
    </source>
</evidence>
<name>A0A3E2GRB8_SCYLI</name>
<sequence>MTTLSSLKTAFPWIKFPLTVSAPMLGAATPAFALSVSRAGGIGFLAGGTNLTDLDRNLEKTASLFNLSPSPRSKDANLLPVGIGFQNWGCDLSAALELTKKHMPSIVWFYAPNKIEDLRTWAREFRAATGNKIQIWVQVGTVKDAVDVMHFAKPDVLVLQGADAGGHGLARSASIISLLPEAADALEASGVQDVPLLAAGGVTEERGVAAAVALGAVGAVVGTRFLAANTGRSTLCDRLKGTVGWPPQYDGRALLNKGHEDMEAGMTDDENARLYKEELKRGDEAWGAHGRMVAYAGTGVGLIQNTIPAKEIVNELTIGAMDILCRRVEDLSERGNAECT</sequence>
<dbReference type="AlphaFoldDB" id="A0A3E2GRB8"/>
<dbReference type="STRING" id="5539.A0A3E2GRB8"/>
<proteinExistence type="predicted"/>
<dbReference type="EMBL" id="NCSJ02000687">
    <property type="protein sequence ID" value="RFU23640.1"/>
    <property type="molecule type" value="Genomic_DNA"/>
</dbReference>
<feature type="non-terminal residue" evidence="4">
    <location>
        <position position="1"/>
    </location>
</feature>
<dbReference type="CDD" id="cd04730">
    <property type="entry name" value="NPD_like"/>
    <property type="match status" value="1"/>
</dbReference>
<keyword evidence="3" id="KW-0560">Oxidoreductase</keyword>
<dbReference type="Gene3D" id="3.20.20.70">
    <property type="entry name" value="Aldolase class I"/>
    <property type="match status" value="1"/>
</dbReference>
<gene>
    <name evidence="4" type="ORF">B7463_g12698</name>
</gene>
<organism evidence="4 5">
    <name type="scientific">Scytalidium lignicola</name>
    <name type="common">Hyphomycete</name>
    <dbReference type="NCBI Taxonomy" id="5539"/>
    <lineage>
        <taxon>Eukaryota</taxon>
        <taxon>Fungi</taxon>
        <taxon>Dikarya</taxon>
        <taxon>Ascomycota</taxon>
        <taxon>Pezizomycotina</taxon>
        <taxon>Leotiomycetes</taxon>
        <taxon>Leotiomycetes incertae sedis</taxon>
        <taxon>Scytalidium</taxon>
    </lineage>
</organism>
<evidence type="ECO:0000313" key="5">
    <source>
        <dbReference type="Proteomes" id="UP000258309"/>
    </source>
</evidence>